<comment type="caution">
    <text evidence="3">The sequence shown here is derived from an EMBL/GenBank/DDBJ whole genome shotgun (WGS) entry which is preliminary data.</text>
</comment>
<dbReference type="EMBL" id="WIWT01000130">
    <property type="protein sequence ID" value="KAF3198638.1"/>
    <property type="molecule type" value="Genomic_DNA"/>
</dbReference>
<dbReference type="Proteomes" id="UP000472727">
    <property type="component" value="Unassembled WGS sequence"/>
</dbReference>
<dbReference type="EMBL" id="WIWS01000041">
    <property type="protein sequence ID" value="KAF3218313.1"/>
    <property type="molecule type" value="Genomic_DNA"/>
</dbReference>
<dbReference type="Proteomes" id="UP000483672">
    <property type="component" value="Unassembled WGS sequence"/>
</dbReference>
<feature type="region of interest" description="Disordered" evidence="1">
    <location>
        <begin position="246"/>
        <end position="277"/>
    </location>
</feature>
<accession>A0A6G1M0G6</accession>
<proteinExistence type="predicted"/>
<sequence>MYIDISVHHIVRMPIGTTIMPPVGYGALVHERMDRLNFKIKDLQDRVTQMSNSAYDVETAVHYELGEQLHPDNIKHIRESAKRAIDTLHLSNQVPNIDCGNILGQSASVGCAEGSCIACNGPARVWYQIDRIRDNVESVYDMIHEEGKVGRESSILGLVTELLLEVMSVRRGLRSPMLYENTYLTSCVKHINRCYDIYKDATYRKRVWDMHLKSIYRRELKDLFIIRQKMQQGNLLSSVSNRRLLTPVPGSGPSGGAVRVRKEDVQSAEGESQSKDDVLFHLLQR</sequence>
<dbReference type="Proteomes" id="UP000614610">
    <property type="component" value="Unassembled WGS sequence"/>
</dbReference>
<dbReference type="EMBL" id="WIPF01000105">
    <property type="protein sequence ID" value="KAF3208726.1"/>
    <property type="molecule type" value="Genomic_DNA"/>
</dbReference>
<reference evidence="5 6" key="1">
    <citation type="submission" date="2019-06" db="EMBL/GenBank/DDBJ databases">
        <authorList>
            <person name="Palmer J.M."/>
        </authorList>
    </citation>
    <scope>NUCLEOTIDE SEQUENCE [LARGE SCALE GENOMIC DNA]</scope>
    <source>
        <strain evidence="4 5">TWF106</strain>
        <strain evidence="3 6">TWF191</strain>
        <strain evidence="2">TWF679</strain>
    </source>
</reference>
<name>A0A6G1M0G6_ORBOL</name>
<evidence type="ECO:0000313" key="3">
    <source>
        <dbReference type="EMBL" id="KAF3208726.1"/>
    </source>
</evidence>
<evidence type="ECO:0000313" key="6">
    <source>
        <dbReference type="Proteomes" id="UP000483672"/>
    </source>
</evidence>
<evidence type="ECO:0000313" key="2">
    <source>
        <dbReference type="EMBL" id="KAF3198638.1"/>
    </source>
</evidence>
<evidence type="ECO:0000313" key="5">
    <source>
        <dbReference type="Proteomes" id="UP000472727"/>
    </source>
</evidence>
<gene>
    <name evidence="4" type="ORF">TWF106_007675</name>
    <name evidence="3" type="ORF">TWF191_000586</name>
    <name evidence="2" type="ORF">TWF679_001964</name>
</gene>
<evidence type="ECO:0000313" key="4">
    <source>
        <dbReference type="EMBL" id="KAF3218313.1"/>
    </source>
</evidence>
<protein>
    <submittedName>
        <fullName evidence="3">Uncharacterized protein</fullName>
    </submittedName>
</protein>
<dbReference type="OrthoDB" id="5361536at2759"/>
<dbReference type="AlphaFoldDB" id="A0A6G1M0G6"/>
<organism evidence="3 6">
    <name type="scientific">Orbilia oligospora</name>
    <name type="common">Nematode-trapping fungus</name>
    <name type="synonym">Arthrobotrys oligospora</name>
    <dbReference type="NCBI Taxonomy" id="2813651"/>
    <lineage>
        <taxon>Eukaryota</taxon>
        <taxon>Fungi</taxon>
        <taxon>Dikarya</taxon>
        <taxon>Ascomycota</taxon>
        <taxon>Pezizomycotina</taxon>
        <taxon>Orbiliomycetes</taxon>
        <taxon>Orbiliales</taxon>
        <taxon>Orbiliaceae</taxon>
        <taxon>Orbilia</taxon>
    </lineage>
</organism>
<evidence type="ECO:0000256" key="1">
    <source>
        <dbReference type="SAM" id="MobiDB-lite"/>
    </source>
</evidence>